<name>A0ABZ3J6W6_SPOA4</name>
<keyword evidence="1" id="KW-0862">Zinc</keyword>
<dbReference type="Proteomes" id="UP000216052">
    <property type="component" value="Chromosome"/>
</dbReference>
<proteinExistence type="predicted"/>
<accession>A0ABZ3J6W6</accession>
<reference evidence="3" key="1">
    <citation type="submission" date="2024-05" db="EMBL/GenBank/DDBJ databases">
        <title>Isolation and characterization of Sporomusa carbonis sp. nov., a carboxydotrophic hydrogenogen in the genus of Sporomusa isolated from a charcoal burning pile.</title>
        <authorList>
            <person name="Boeer T."/>
            <person name="Rosenbaum F."/>
            <person name="Eysell L."/>
            <person name="Mueller V."/>
            <person name="Daniel R."/>
            <person name="Poehlein A."/>
        </authorList>
    </citation>
    <scope>NUCLEOTIDE SEQUENCE [LARGE SCALE GENOMIC DNA]</scope>
    <source>
        <strain evidence="3">DSM 3132</strain>
    </source>
</reference>
<keyword evidence="4" id="KW-1185">Reference proteome</keyword>
<feature type="domain" description="SWIM-type" evidence="2">
    <location>
        <begin position="103"/>
        <end position="134"/>
    </location>
</feature>
<protein>
    <recommendedName>
        <fullName evidence="2">SWIM-type domain-containing protein</fullName>
    </recommendedName>
</protein>
<dbReference type="PROSITE" id="PS50966">
    <property type="entry name" value="ZF_SWIM"/>
    <property type="match status" value="1"/>
</dbReference>
<gene>
    <name evidence="3" type="ORF">SPACI_042280</name>
</gene>
<dbReference type="Pfam" id="PF04434">
    <property type="entry name" value="SWIM"/>
    <property type="match status" value="1"/>
</dbReference>
<dbReference type="PANTHER" id="PTHR38133:SF1">
    <property type="entry name" value="SLR1429 PROTEIN"/>
    <property type="match status" value="1"/>
</dbReference>
<dbReference type="InterPro" id="IPR007527">
    <property type="entry name" value="Znf_SWIM"/>
</dbReference>
<dbReference type="EMBL" id="CP155571">
    <property type="protein sequence ID" value="XFO74119.1"/>
    <property type="molecule type" value="Genomic_DNA"/>
</dbReference>
<keyword evidence="1" id="KW-0479">Metal-binding</keyword>
<evidence type="ECO:0000313" key="4">
    <source>
        <dbReference type="Proteomes" id="UP000216052"/>
    </source>
</evidence>
<keyword evidence="1" id="KW-0863">Zinc-finger</keyword>
<evidence type="ECO:0000256" key="1">
    <source>
        <dbReference type="PROSITE-ProRule" id="PRU00325"/>
    </source>
</evidence>
<dbReference type="RefSeq" id="WP_093793062.1">
    <property type="nucleotide sequence ID" value="NZ_CP155571.1"/>
</dbReference>
<sequence>MDHWTKFLAAQGLENRLQRGLRYARQGHVLNIEISKSRITARVQGSRARPYRVEIRLKAFPPEIWDSIITIIASQAALSAAIITGEMPEDIENIFHKAGFSLFPQSLKEIAAECSCPDIANPCKHIAAIFYILGQELTKDPFVIFLLRGKTKDSLLADLTKKRSSLQQALLSPAPDNSLRIENSPQAPNLAHIIKNYWQTGDNLADLPLATNPPQSPCLLLHRLGKPPDWPDEPDFIEVMAPLYEHVSRQFRS</sequence>
<evidence type="ECO:0000313" key="3">
    <source>
        <dbReference type="EMBL" id="XFO74119.1"/>
    </source>
</evidence>
<evidence type="ECO:0000259" key="2">
    <source>
        <dbReference type="PROSITE" id="PS50966"/>
    </source>
</evidence>
<organism evidence="3 4">
    <name type="scientific">Sporomusa acidovorans (strain ATCC 49682 / DSM 3132 / Mol)</name>
    <dbReference type="NCBI Taxonomy" id="1123286"/>
    <lineage>
        <taxon>Bacteria</taxon>
        <taxon>Bacillati</taxon>
        <taxon>Bacillota</taxon>
        <taxon>Negativicutes</taxon>
        <taxon>Selenomonadales</taxon>
        <taxon>Sporomusaceae</taxon>
        <taxon>Sporomusa</taxon>
    </lineage>
</organism>
<dbReference type="PANTHER" id="PTHR38133">
    <property type="entry name" value="SLR1429 PROTEIN"/>
    <property type="match status" value="1"/>
</dbReference>